<accession>A0A2S2DPT2</accession>
<feature type="domain" description="Tail sheath protein C-terminal" evidence="3">
    <location>
        <begin position="714"/>
        <end position="818"/>
    </location>
</feature>
<gene>
    <name evidence="4" type="ORF">DIR46_25050</name>
</gene>
<evidence type="ECO:0000313" key="5">
    <source>
        <dbReference type="Proteomes" id="UP000245820"/>
    </source>
</evidence>
<dbReference type="Proteomes" id="UP000245820">
    <property type="component" value="Chromosome"/>
</dbReference>
<evidence type="ECO:0000256" key="1">
    <source>
        <dbReference type="ARBA" id="ARBA00008005"/>
    </source>
</evidence>
<reference evidence="4 5" key="1">
    <citation type="submission" date="2018-05" db="EMBL/GenBank/DDBJ databases">
        <title>Complete genome sequence of Massilia oculi sp. nov. CCUG 43427T (=DSM 26321T), the type strain of M. oculi, and comparison with genome sequences of other Massilia strains.</title>
        <authorList>
            <person name="Zhu B."/>
        </authorList>
    </citation>
    <scope>NUCLEOTIDE SEQUENCE [LARGE SCALE GENOMIC DNA]</scope>
    <source>
        <strain evidence="4 5">CCUG 43427</strain>
    </source>
</reference>
<dbReference type="AlphaFoldDB" id="A0A2S2DPT2"/>
<feature type="compositionally biased region" description="Low complexity" evidence="2">
    <location>
        <begin position="65"/>
        <end position="75"/>
    </location>
</feature>
<feature type="compositionally biased region" description="Low complexity" evidence="2">
    <location>
        <begin position="92"/>
        <end position="105"/>
    </location>
</feature>
<protein>
    <recommendedName>
        <fullName evidence="3">Tail sheath protein C-terminal domain-containing protein</fullName>
    </recommendedName>
</protein>
<dbReference type="EMBL" id="CP029343">
    <property type="protein sequence ID" value="AWL07374.1"/>
    <property type="molecule type" value="Genomic_DNA"/>
</dbReference>
<keyword evidence="5" id="KW-1185">Reference proteome</keyword>
<evidence type="ECO:0000313" key="4">
    <source>
        <dbReference type="EMBL" id="AWL07374.1"/>
    </source>
</evidence>
<dbReference type="Pfam" id="PF17482">
    <property type="entry name" value="Phage_sheath_1C"/>
    <property type="match status" value="1"/>
</dbReference>
<feature type="compositionally biased region" description="Basic and acidic residues" evidence="2">
    <location>
        <begin position="40"/>
        <end position="54"/>
    </location>
</feature>
<name>A0A2S2DPT2_9BURK</name>
<sequence>MRPPAIARRTPHERLPRVVPLRRRACLPWGALRRLARAAGRADRPSAEARRRLDAPGGGRRRGAGSRARLGPAARAGRRRPGVRGAGRRSVVRQLHLPPAGARPGRAGGRPAGGARAVWGVAPAWRRAAGRRGAGAGPAAPARRAAAGAVAADRPTGAFGAARCRRARCGSALRRAPGRRGQPLEVLPDGWTRRARAVDRRSRRRGGIQARRWRRPGWTEGRRIRVRPRACAARALGAPLPAARAGGIRRQGAGEEIARGVRGHPSQGGGRWTRGAGIGNFCQLLTCGAEDVAYKTPGVYILEKDAFPNSVVEVATAVPAFIGHTEKADNKGTTLNRKAWRITSMTEFIDYFGGPPAARFNLAEVDLKDAGDDDIVVPDPANPTGPRKAYRMSQDSGAYLLYYSMQLFYQNGGGPCYVVSVGGYGDAIEADPIVAGLDVLRKEQEPTMVVVPDAMLLKGTEDSPGASAIAVQQAVLQHCGEVMKNRFAILDVYDGWRDRKDPAGDPIAKFRDALGVNNLHFGAAYYPWVDTTIVPETALSFLNLNDKGLLKTLLTADMKLDPAKAPVDPIPRKGFDEKVTAVNNLDATWEIDGQRYQNDGDIAKAQLDLHQLLAKFSPLYASLMGRLARRLNRLPPAAAMAGVYTSVDNGRGVWKAPANVSLNSVIAPVVSISHAEQEDLNVTTSGKSINAIRAFIGSGVLVWGARTLDGNSLDWRYINVRRTMIMLEESLRLAMAAYVFEPNTANTWVTVKGMASNFLTGIWKRGGLAGSSPSDAFSVFCGLGETMTPEDILEGRMNMTILVALSRPAEFIEITFQQQMQKS</sequence>
<evidence type="ECO:0000256" key="2">
    <source>
        <dbReference type="SAM" id="MobiDB-lite"/>
    </source>
</evidence>
<organism evidence="4 5">
    <name type="scientific">Massilia oculi</name>
    <dbReference type="NCBI Taxonomy" id="945844"/>
    <lineage>
        <taxon>Bacteria</taxon>
        <taxon>Pseudomonadati</taxon>
        <taxon>Pseudomonadota</taxon>
        <taxon>Betaproteobacteria</taxon>
        <taxon>Burkholderiales</taxon>
        <taxon>Oxalobacteraceae</taxon>
        <taxon>Telluria group</taxon>
        <taxon>Massilia</taxon>
    </lineage>
</organism>
<dbReference type="PANTHER" id="PTHR35861:SF1">
    <property type="entry name" value="PHAGE TAIL SHEATH PROTEIN"/>
    <property type="match status" value="1"/>
</dbReference>
<feature type="region of interest" description="Disordered" evidence="2">
    <location>
        <begin position="37"/>
        <end position="114"/>
    </location>
</feature>
<comment type="similarity">
    <text evidence="1">Belongs to the myoviridae tail sheath protein family.</text>
</comment>
<dbReference type="InterPro" id="IPR020287">
    <property type="entry name" value="Tail_sheath_C"/>
</dbReference>
<evidence type="ECO:0000259" key="3">
    <source>
        <dbReference type="Pfam" id="PF17482"/>
    </source>
</evidence>
<dbReference type="PANTHER" id="PTHR35861">
    <property type="match status" value="1"/>
</dbReference>
<proteinExistence type="inferred from homology"/>
<dbReference type="OrthoDB" id="9767864at2"/>
<dbReference type="Gene3D" id="3.40.50.11780">
    <property type="match status" value="1"/>
</dbReference>
<dbReference type="InterPro" id="IPR052042">
    <property type="entry name" value="Tail_sheath_structural"/>
</dbReference>
<dbReference type="KEGG" id="mtim:DIR46_25050"/>
<feature type="compositionally biased region" description="Basic residues" evidence="2">
    <location>
        <begin position="76"/>
        <end position="91"/>
    </location>
</feature>